<dbReference type="Proteomes" id="UP000753961">
    <property type="component" value="Unassembled WGS sequence"/>
</dbReference>
<accession>A0A953HZ26</accession>
<dbReference type="EMBL" id="JAHVHU010000008">
    <property type="protein sequence ID" value="MBY5958337.1"/>
    <property type="molecule type" value="Genomic_DNA"/>
</dbReference>
<sequence>MILNQDFKEYIQWLNEHNVEYLIVGGFALAIHGYPRFTQDIDFWVWTDRGKAVKILEVLADFGFSSLNLGSRN</sequence>
<dbReference type="SUPFAM" id="SSF81301">
    <property type="entry name" value="Nucleotidyltransferase"/>
    <property type="match status" value="1"/>
</dbReference>
<dbReference type="RefSeq" id="WP_222579875.1">
    <property type="nucleotide sequence ID" value="NZ_JAHVHU010000008.1"/>
</dbReference>
<dbReference type="AlphaFoldDB" id="A0A953HZ26"/>
<evidence type="ECO:0000313" key="2">
    <source>
        <dbReference type="Proteomes" id="UP000753961"/>
    </source>
</evidence>
<dbReference type="Gene3D" id="3.30.460.40">
    <property type="match status" value="1"/>
</dbReference>
<dbReference type="InterPro" id="IPR043519">
    <property type="entry name" value="NT_sf"/>
</dbReference>
<reference evidence="1" key="1">
    <citation type="submission" date="2021-06" db="EMBL/GenBank/DDBJ databases">
        <title>44 bacteria genomes isolated from Dapeng, Shenzhen.</title>
        <authorList>
            <person name="Zheng W."/>
            <person name="Yu S."/>
            <person name="Huang Y."/>
        </authorList>
    </citation>
    <scope>NUCLEOTIDE SEQUENCE</scope>
    <source>
        <strain evidence="1">DP5N28-2</strain>
    </source>
</reference>
<organism evidence="1 2">
    <name type="scientific">Membranihabitans marinus</name>
    <dbReference type="NCBI Taxonomy" id="1227546"/>
    <lineage>
        <taxon>Bacteria</taxon>
        <taxon>Pseudomonadati</taxon>
        <taxon>Bacteroidota</taxon>
        <taxon>Saprospiria</taxon>
        <taxon>Saprospirales</taxon>
        <taxon>Saprospiraceae</taxon>
        <taxon>Membranihabitans</taxon>
    </lineage>
</organism>
<gene>
    <name evidence="1" type="ORF">KUV50_09360</name>
</gene>
<name>A0A953HZ26_9BACT</name>
<comment type="caution">
    <text evidence="1">The sequence shown here is derived from an EMBL/GenBank/DDBJ whole genome shotgun (WGS) entry which is preliminary data.</text>
</comment>
<protein>
    <recommendedName>
        <fullName evidence="3">Nucleotidyl transferase AbiEii toxin, Type IV TA system</fullName>
    </recommendedName>
</protein>
<proteinExistence type="predicted"/>
<evidence type="ECO:0008006" key="3">
    <source>
        <dbReference type="Google" id="ProtNLM"/>
    </source>
</evidence>
<keyword evidence="2" id="KW-1185">Reference proteome</keyword>
<evidence type="ECO:0000313" key="1">
    <source>
        <dbReference type="EMBL" id="MBY5958337.1"/>
    </source>
</evidence>